<evidence type="ECO:0000313" key="1">
    <source>
        <dbReference type="EnsemblMetazoa" id="SMAR014920-PA"/>
    </source>
</evidence>
<accession>T1JM40</accession>
<sequence>MQLQSETNVSVVRHVDRSDIDLRTVTIKHLEAVFYPGGLIRGEESFFHRFHAFCVVVLELLQEFGSAHESRAVICTK</sequence>
<proteinExistence type="predicted"/>
<evidence type="ECO:0000313" key="2">
    <source>
        <dbReference type="Proteomes" id="UP000014500"/>
    </source>
</evidence>
<name>T1JM40_STRMM</name>
<reference evidence="1" key="2">
    <citation type="submission" date="2015-02" db="UniProtKB">
        <authorList>
            <consortium name="EnsemblMetazoa"/>
        </authorList>
    </citation>
    <scope>IDENTIFICATION</scope>
</reference>
<dbReference type="EMBL" id="JH432088">
    <property type="status" value="NOT_ANNOTATED_CDS"/>
    <property type="molecule type" value="Genomic_DNA"/>
</dbReference>
<organism evidence="1 2">
    <name type="scientific">Strigamia maritima</name>
    <name type="common">European centipede</name>
    <name type="synonym">Geophilus maritimus</name>
    <dbReference type="NCBI Taxonomy" id="126957"/>
    <lineage>
        <taxon>Eukaryota</taxon>
        <taxon>Metazoa</taxon>
        <taxon>Ecdysozoa</taxon>
        <taxon>Arthropoda</taxon>
        <taxon>Myriapoda</taxon>
        <taxon>Chilopoda</taxon>
        <taxon>Pleurostigmophora</taxon>
        <taxon>Geophilomorpha</taxon>
        <taxon>Linotaeniidae</taxon>
        <taxon>Strigamia</taxon>
    </lineage>
</organism>
<dbReference type="AlphaFoldDB" id="T1JM40"/>
<protein>
    <submittedName>
        <fullName evidence="1">Uncharacterized protein</fullName>
    </submittedName>
</protein>
<dbReference type="EnsemblMetazoa" id="SMAR014920-RA">
    <property type="protein sequence ID" value="SMAR014920-PA"/>
    <property type="gene ID" value="SMAR014920"/>
</dbReference>
<keyword evidence="2" id="KW-1185">Reference proteome</keyword>
<reference evidence="2" key="1">
    <citation type="submission" date="2011-05" db="EMBL/GenBank/DDBJ databases">
        <authorList>
            <person name="Richards S.R."/>
            <person name="Qu J."/>
            <person name="Jiang H."/>
            <person name="Jhangiani S.N."/>
            <person name="Agravi P."/>
            <person name="Goodspeed R."/>
            <person name="Gross S."/>
            <person name="Mandapat C."/>
            <person name="Jackson L."/>
            <person name="Mathew T."/>
            <person name="Pu L."/>
            <person name="Thornton R."/>
            <person name="Saada N."/>
            <person name="Wilczek-Boney K.B."/>
            <person name="Lee S."/>
            <person name="Kovar C."/>
            <person name="Wu Y."/>
            <person name="Scherer S.E."/>
            <person name="Worley K.C."/>
            <person name="Muzny D.M."/>
            <person name="Gibbs R."/>
        </authorList>
    </citation>
    <scope>NUCLEOTIDE SEQUENCE</scope>
    <source>
        <strain evidence="2">Brora</strain>
    </source>
</reference>
<dbReference type="HOGENOM" id="CLU_2641283_0_0_1"/>
<dbReference type="Proteomes" id="UP000014500">
    <property type="component" value="Unassembled WGS sequence"/>
</dbReference>